<dbReference type="CDD" id="cd00067">
    <property type="entry name" value="GAL4"/>
    <property type="match status" value="1"/>
</dbReference>
<evidence type="ECO:0000256" key="5">
    <source>
        <dbReference type="ARBA" id="ARBA00023163"/>
    </source>
</evidence>
<dbReference type="GO" id="GO:0045944">
    <property type="term" value="P:positive regulation of transcription by RNA polymerase II"/>
    <property type="evidence" value="ECO:0007669"/>
    <property type="project" value="TreeGrafter"/>
</dbReference>
<evidence type="ECO:0000256" key="4">
    <source>
        <dbReference type="ARBA" id="ARBA00023125"/>
    </source>
</evidence>
<dbReference type="Gene3D" id="4.10.240.10">
    <property type="entry name" value="Zn(2)-C6 fungal-type DNA-binding domain"/>
    <property type="match status" value="1"/>
</dbReference>
<evidence type="ECO:0000313" key="9">
    <source>
        <dbReference type="Proteomes" id="UP000191691"/>
    </source>
</evidence>
<dbReference type="PROSITE" id="PS50048">
    <property type="entry name" value="ZN2_CY6_FUNGAL_2"/>
    <property type="match status" value="1"/>
</dbReference>
<keyword evidence="3" id="KW-0805">Transcription regulation</keyword>
<keyword evidence="6" id="KW-0539">Nucleus</keyword>
<gene>
    <name evidence="8" type="ORF">PENNAL_c0161G04641</name>
</gene>
<dbReference type="Pfam" id="PF04082">
    <property type="entry name" value="Fungal_trans"/>
    <property type="match status" value="1"/>
</dbReference>
<dbReference type="InterPro" id="IPR051711">
    <property type="entry name" value="Stress_Response_Reg"/>
</dbReference>
<sequence>MGSGEQSRKRSKNVCVRCQRQKIKCSGSKPCNSCSKRNLSCIFNNMDRKVLVTRGYISELQRKAACIENQVGDQSLSNLSREIQFDPAGDETPDNERPYPAEDIGDFQGLENPETGLVNPLATGPPTFMSSGNGRMRVLSIAHRHAYNEALPTEALTFEGTAYDLSDESRTDSIPEQPIIPTLDHALYLINMVNFRCGQLYHLFDEAMQLLPDHNRLYSSPLVSTEILCCIAIFYQSLDCRSPAHNYVGQAMRMAMSHGMHTCMSVGDLGLHVVERCRKIWWTVYVLDRQMSCIQGLPQSVDDRFVQSSLPSSSGPAGKLTTLGMHIKLCRRVAEINNKVYAIDGRFNQTFLLSTKEALSNIAVLADELRETFPLHLNGTDSGMPRTSACLHLFYQQVSPQLEQDLSMNT</sequence>
<dbReference type="InterPro" id="IPR001138">
    <property type="entry name" value="Zn2Cys6_DnaBD"/>
</dbReference>
<evidence type="ECO:0000313" key="8">
    <source>
        <dbReference type="EMBL" id="OQE67764.1"/>
    </source>
</evidence>
<organism evidence="8 9">
    <name type="scientific">Penicillium nalgiovense</name>
    <dbReference type="NCBI Taxonomy" id="60175"/>
    <lineage>
        <taxon>Eukaryota</taxon>
        <taxon>Fungi</taxon>
        <taxon>Dikarya</taxon>
        <taxon>Ascomycota</taxon>
        <taxon>Pezizomycotina</taxon>
        <taxon>Eurotiomycetes</taxon>
        <taxon>Eurotiomycetidae</taxon>
        <taxon>Eurotiales</taxon>
        <taxon>Aspergillaceae</taxon>
        <taxon>Penicillium</taxon>
    </lineage>
</organism>
<name>A0A1V6WXZ3_PENNA</name>
<evidence type="ECO:0000256" key="6">
    <source>
        <dbReference type="ARBA" id="ARBA00023242"/>
    </source>
</evidence>
<proteinExistence type="predicted"/>
<dbReference type="GO" id="GO:0006351">
    <property type="term" value="P:DNA-templated transcription"/>
    <property type="evidence" value="ECO:0007669"/>
    <property type="project" value="InterPro"/>
</dbReference>
<dbReference type="GO" id="GO:0043565">
    <property type="term" value="F:sequence-specific DNA binding"/>
    <property type="evidence" value="ECO:0007669"/>
    <property type="project" value="TreeGrafter"/>
</dbReference>
<keyword evidence="4" id="KW-0238">DNA-binding</keyword>
<evidence type="ECO:0000256" key="3">
    <source>
        <dbReference type="ARBA" id="ARBA00023015"/>
    </source>
</evidence>
<keyword evidence="5" id="KW-0804">Transcription</keyword>
<dbReference type="PANTHER" id="PTHR47540">
    <property type="entry name" value="THIAMINE REPRESSIBLE GENES REGULATORY PROTEIN THI5"/>
    <property type="match status" value="1"/>
</dbReference>
<dbReference type="Proteomes" id="UP000191691">
    <property type="component" value="Unassembled WGS sequence"/>
</dbReference>
<dbReference type="SUPFAM" id="SSF57701">
    <property type="entry name" value="Zn2/Cys6 DNA-binding domain"/>
    <property type="match status" value="1"/>
</dbReference>
<dbReference type="AlphaFoldDB" id="A0A1V6WXZ3"/>
<keyword evidence="2" id="KW-0479">Metal-binding</keyword>
<dbReference type="SMART" id="SM00066">
    <property type="entry name" value="GAL4"/>
    <property type="match status" value="1"/>
</dbReference>
<evidence type="ECO:0000256" key="2">
    <source>
        <dbReference type="ARBA" id="ARBA00022723"/>
    </source>
</evidence>
<dbReference type="SMART" id="SM00906">
    <property type="entry name" value="Fungal_trans"/>
    <property type="match status" value="1"/>
</dbReference>
<dbReference type="InterPro" id="IPR007219">
    <property type="entry name" value="XnlR_reg_dom"/>
</dbReference>
<dbReference type="STRING" id="60175.A0A1V6WXZ3"/>
<dbReference type="Pfam" id="PF00172">
    <property type="entry name" value="Zn_clus"/>
    <property type="match status" value="1"/>
</dbReference>
<comment type="subcellular location">
    <subcellularLocation>
        <location evidence="1">Nucleus</location>
    </subcellularLocation>
</comment>
<dbReference type="GO" id="GO:0000981">
    <property type="term" value="F:DNA-binding transcription factor activity, RNA polymerase II-specific"/>
    <property type="evidence" value="ECO:0007669"/>
    <property type="project" value="InterPro"/>
</dbReference>
<dbReference type="PANTHER" id="PTHR47540:SF6">
    <property type="entry name" value="ZN(II)2CYS6 TRANSCRIPTION FACTOR (EUROFUNG)"/>
    <property type="match status" value="1"/>
</dbReference>
<protein>
    <recommendedName>
        <fullName evidence="7">Zn(2)-C6 fungal-type domain-containing protein</fullName>
    </recommendedName>
</protein>
<dbReference type="GO" id="GO:0008270">
    <property type="term" value="F:zinc ion binding"/>
    <property type="evidence" value="ECO:0007669"/>
    <property type="project" value="InterPro"/>
</dbReference>
<dbReference type="InterPro" id="IPR036864">
    <property type="entry name" value="Zn2-C6_fun-type_DNA-bd_sf"/>
</dbReference>
<accession>A0A1V6WXZ3</accession>
<dbReference type="GO" id="GO:0005634">
    <property type="term" value="C:nucleus"/>
    <property type="evidence" value="ECO:0007669"/>
    <property type="project" value="UniProtKB-SubCell"/>
</dbReference>
<evidence type="ECO:0000259" key="7">
    <source>
        <dbReference type="PROSITE" id="PS50048"/>
    </source>
</evidence>
<keyword evidence="9" id="KW-1185">Reference proteome</keyword>
<reference evidence="9" key="1">
    <citation type="journal article" date="2017" name="Nat. Microbiol.">
        <title>Global analysis of biosynthetic gene clusters reveals vast potential of secondary metabolite production in Penicillium species.</title>
        <authorList>
            <person name="Nielsen J.C."/>
            <person name="Grijseels S."/>
            <person name="Prigent S."/>
            <person name="Ji B."/>
            <person name="Dainat J."/>
            <person name="Nielsen K.F."/>
            <person name="Frisvad J.C."/>
            <person name="Workman M."/>
            <person name="Nielsen J."/>
        </authorList>
    </citation>
    <scope>NUCLEOTIDE SEQUENCE [LARGE SCALE GENOMIC DNA]</scope>
    <source>
        <strain evidence="9">IBT 13039</strain>
    </source>
</reference>
<dbReference type="EMBL" id="MOOB01000161">
    <property type="protein sequence ID" value="OQE67764.1"/>
    <property type="molecule type" value="Genomic_DNA"/>
</dbReference>
<dbReference type="CDD" id="cd12148">
    <property type="entry name" value="fungal_TF_MHR"/>
    <property type="match status" value="1"/>
</dbReference>
<feature type="domain" description="Zn(2)-C6 fungal-type" evidence="7">
    <location>
        <begin position="14"/>
        <end position="43"/>
    </location>
</feature>
<comment type="caution">
    <text evidence="8">The sequence shown here is derived from an EMBL/GenBank/DDBJ whole genome shotgun (WGS) entry which is preliminary data.</text>
</comment>
<evidence type="ECO:0000256" key="1">
    <source>
        <dbReference type="ARBA" id="ARBA00004123"/>
    </source>
</evidence>